<keyword evidence="1" id="KW-0812">Transmembrane</keyword>
<protein>
    <submittedName>
        <fullName evidence="2">Uncharacterized protein</fullName>
    </submittedName>
</protein>
<keyword evidence="1" id="KW-0472">Membrane</keyword>
<evidence type="ECO:0000313" key="2">
    <source>
        <dbReference type="EMBL" id="MCY1077124.1"/>
    </source>
</evidence>
<keyword evidence="1" id="KW-1133">Transmembrane helix</keyword>
<sequence>MNLELVIYVTTFAIISASYLLSGKKELRSNAAQQRKHEAELDALVRPLLLFTSKAPVAYC</sequence>
<accession>A0ABT4A842</accession>
<proteinExistence type="predicted"/>
<comment type="caution">
    <text evidence="2">The sequence shown here is derived from an EMBL/GenBank/DDBJ whole genome shotgun (WGS) entry which is preliminary data.</text>
</comment>
<keyword evidence="3" id="KW-1185">Reference proteome</keyword>
<evidence type="ECO:0000256" key="1">
    <source>
        <dbReference type="SAM" id="Phobius"/>
    </source>
</evidence>
<reference evidence="2 3" key="1">
    <citation type="submission" date="2022-11" db="EMBL/GenBank/DDBJ databases">
        <title>Minimal conservation of predation-associated metabolite biosynthetic gene clusters underscores biosynthetic potential of Myxococcota including descriptions for ten novel species: Archangium lansinium sp. nov., Myxococcus landrumus sp. nov., Nannocystis bai.</title>
        <authorList>
            <person name="Ahearne A."/>
            <person name="Stevens C."/>
            <person name="Phillips K."/>
        </authorList>
    </citation>
    <scope>NUCLEOTIDE SEQUENCE [LARGE SCALE GENOMIC DNA]</scope>
    <source>
        <strain evidence="2 3">MIWBW</strain>
    </source>
</reference>
<name>A0ABT4A842_9BACT</name>
<evidence type="ECO:0000313" key="3">
    <source>
        <dbReference type="Proteomes" id="UP001207654"/>
    </source>
</evidence>
<dbReference type="RefSeq" id="WP_267535975.1">
    <property type="nucleotide sequence ID" value="NZ_JAPNKA010000001.1"/>
</dbReference>
<dbReference type="Proteomes" id="UP001207654">
    <property type="component" value="Unassembled WGS sequence"/>
</dbReference>
<gene>
    <name evidence="2" type="ORF">OV287_21835</name>
</gene>
<feature type="transmembrane region" description="Helical" evidence="1">
    <location>
        <begin position="6"/>
        <end position="22"/>
    </location>
</feature>
<dbReference type="EMBL" id="JAPNKA010000001">
    <property type="protein sequence ID" value="MCY1077124.1"/>
    <property type="molecule type" value="Genomic_DNA"/>
</dbReference>
<organism evidence="2 3">
    <name type="scientific">Archangium lansingense</name>
    <dbReference type="NCBI Taxonomy" id="2995310"/>
    <lineage>
        <taxon>Bacteria</taxon>
        <taxon>Pseudomonadati</taxon>
        <taxon>Myxococcota</taxon>
        <taxon>Myxococcia</taxon>
        <taxon>Myxococcales</taxon>
        <taxon>Cystobacterineae</taxon>
        <taxon>Archangiaceae</taxon>
        <taxon>Archangium</taxon>
    </lineage>
</organism>